<name>A0ACB6QZR8_9PLEO</name>
<protein>
    <submittedName>
        <fullName evidence="1">Uncharacterized protein</fullName>
    </submittedName>
</protein>
<gene>
    <name evidence="1" type="ORF">BDR25DRAFT_14791</name>
</gene>
<keyword evidence="2" id="KW-1185">Reference proteome</keyword>
<proteinExistence type="predicted"/>
<sequence>MTTPDANDAAPSPDYSGDSDMAERKVEQSQDDASPSQRNGNGQKPASSAKDPLRPRRKKARRACFACQRAHLTCGDERPCHRCIKRGLQDHCMDGVRKKAKYLHDAPDGALMPGVGGNYSHLNGGHATSLPTQDSGAVSMSQQGGFYTQAPSTTYYAQNSTQAQIPPTVQEAPVMNAFNNQQAPISPPYSQTNPASISNVPSTVSQAGPSQMHQFGGPLFDPSDPALFNFDISSLNFGNHYGALEMGILGHMSSGAADTPPSDSSLLNPLNQAANVFNPQMPSGHYSDPSAIPPNMSFGPDGLPSAEWQNAGAHSRHGSLQIQTPHNTPITTTIDHNGHRNDSLNGPHAYAIGQGPSSLSSASPASTGIDSGYDNENPMSAAAFFANAHPPQAQHSPTVSRLQLENRALANTALQPIQSNAIRKRRRDTSYIYEGITKPYDHSIAFHRLALSVQRRYPAEKARKVRYYLSKFRPVLLKSATELDTPDLIHQEKNLQRSLLTLEDMIAETGTPVLVCRRSGEVVLSGKEFSILTGWKRDILLGKETNMNVNIPSTRDPSSDSGLSSRTSTTPMMTGQEPDTGPHPVSIVDLMDEDSVVQWFEDFSELAYDNSRGTTTRRVKMLKYRTKEDMAKLEEIKANAVANGKPSQPEPQVKMENAIHAEAGIGMLGARDGMVDCMICWHIKRDNFDMPMLVVMNILPVLA</sequence>
<dbReference type="EMBL" id="MU003502">
    <property type="protein sequence ID" value="KAF2472498.1"/>
    <property type="molecule type" value="Genomic_DNA"/>
</dbReference>
<evidence type="ECO:0000313" key="2">
    <source>
        <dbReference type="Proteomes" id="UP000799755"/>
    </source>
</evidence>
<accession>A0ACB6QZR8</accession>
<evidence type="ECO:0000313" key="1">
    <source>
        <dbReference type="EMBL" id="KAF2472498.1"/>
    </source>
</evidence>
<comment type="caution">
    <text evidence="1">The sequence shown here is derived from an EMBL/GenBank/DDBJ whole genome shotgun (WGS) entry which is preliminary data.</text>
</comment>
<organism evidence="1 2">
    <name type="scientific">Lindgomyces ingoldianus</name>
    <dbReference type="NCBI Taxonomy" id="673940"/>
    <lineage>
        <taxon>Eukaryota</taxon>
        <taxon>Fungi</taxon>
        <taxon>Dikarya</taxon>
        <taxon>Ascomycota</taxon>
        <taxon>Pezizomycotina</taxon>
        <taxon>Dothideomycetes</taxon>
        <taxon>Pleosporomycetidae</taxon>
        <taxon>Pleosporales</taxon>
        <taxon>Lindgomycetaceae</taxon>
        <taxon>Lindgomyces</taxon>
    </lineage>
</organism>
<dbReference type="Proteomes" id="UP000799755">
    <property type="component" value="Unassembled WGS sequence"/>
</dbReference>
<reference evidence="1" key="1">
    <citation type="journal article" date="2020" name="Stud. Mycol.">
        <title>101 Dothideomycetes genomes: a test case for predicting lifestyles and emergence of pathogens.</title>
        <authorList>
            <person name="Haridas S."/>
            <person name="Albert R."/>
            <person name="Binder M."/>
            <person name="Bloem J."/>
            <person name="Labutti K."/>
            <person name="Salamov A."/>
            <person name="Andreopoulos B."/>
            <person name="Baker S."/>
            <person name="Barry K."/>
            <person name="Bills G."/>
            <person name="Bluhm B."/>
            <person name="Cannon C."/>
            <person name="Castanera R."/>
            <person name="Culley D."/>
            <person name="Daum C."/>
            <person name="Ezra D."/>
            <person name="Gonzalez J."/>
            <person name="Henrissat B."/>
            <person name="Kuo A."/>
            <person name="Liang C."/>
            <person name="Lipzen A."/>
            <person name="Lutzoni F."/>
            <person name="Magnuson J."/>
            <person name="Mondo S."/>
            <person name="Nolan M."/>
            <person name="Ohm R."/>
            <person name="Pangilinan J."/>
            <person name="Park H.-J."/>
            <person name="Ramirez L."/>
            <person name="Alfaro M."/>
            <person name="Sun H."/>
            <person name="Tritt A."/>
            <person name="Yoshinaga Y."/>
            <person name="Zwiers L.-H."/>
            <person name="Turgeon B."/>
            <person name="Goodwin S."/>
            <person name="Spatafora J."/>
            <person name="Crous P."/>
            <person name="Grigoriev I."/>
        </authorList>
    </citation>
    <scope>NUCLEOTIDE SEQUENCE</scope>
    <source>
        <strain evidence="1">ATCC 200398</strain>
    </source>
</reference>